<reference evidence="1 2" key="1">
    <citation type="submission" date="2009-01" db="EMBL/GenBank/DDBJ databases">
        <title>Complete sequence of Geobacter sp. FRC-32.</title>
        <authorList>
            <consortium name="US DOE Joint Genome Institute"/>
            <person name="Lucas S."/>
            <person name="Copeland A."/>
            <person name="Lapidus A."/>
            <person name="Glavina del Rio T."/>
            <person name="Dalin E."/>
            <person name="Tice H."/>
            <person name="Bruce D."/>
            <person name="Goodwin L."/>
            <person name="Pitluck S."/>
            <person name="Saunders E."/>
            <person name="Brettin T."/>
            <person name="Detter J.C."/>
            <person name="Han C."/>
            <person name="Larimer F."/>
            <person name="Land M."/>
            <person name="Hauser L."/>
            <person name="Kyrpides N."/>
            <person name="Ovchinnikova G."/>
            <person name="Kostka J."/>
            <person name="Richardson P."/>
        </authorList>
    </citation>
    <scope>NUCLEOTIDE SEQUENCE [LARGE SCALE GENOMIC DNA]</scope>
    <source>
        <strain evidence="2">DSM 22248 / JCM 15807 / FRC-32</strain>
    </source>
</reference>
<dbReference type="SUPFAM" id="SSF50475">
    <property type="entry name" value="FMN-binding split barrel"/>
    <property type="match status" value="1"/>
</dbReference>
<protein>
    <recommendedName>
        <fullName evidence="3">Pyridoxamine 5'-phosphate oxidase putative domain-containing protein</fullName>
    </recommendedName>
</protein>
<dbReference type="eggNOG" id="COG3576">
    <property type="taxonomic scope" value="Bacteria"/>
</dbReference>
<sequence length="156" mass="17559">MAVQLTKEIIDLLNNHESTKVLSTLDGDDFPHAAVKESLLAGEDGNILYLEFLESSRTNKNLVRSIWFNKKVAIAVKGKQGESYQIKGIPLKTHITGPLFQEHYNAVREKHGDVDLAAVWVIEPEEIIDESFAKRKAEEDAAHSVFLHLDRIARRG</sequence>
<name>B9M635_GEODF</name>
<dbReference type="OrthoDB" id="1846526at2"/>
<accession>B9M635</accession>
<dbReference type="HOGENOM" id="CLU_1649698_0_0_7"/>
<dbReference type="Proteomes" id="UP000007721">
    <property type="component" value="Chromosome"/>
</dbReference>
<dbReference type="AlphaFoldDB" id="B9M635"/>
<keyword evidence="2" id="KW-1185">Reference proteome</keyword>
<organism evidence="1 2">
    <name type="scientific">Geotalea daltonii (strain DSM 22248 / JCM 15807 / FRC-32)</name>
    <name type="common">Geobacter daltonii</name>
    <dbReference type="NCBI Taxonomy" id="316067"/>
    <lineage>
        <taxon>Bacteria</taxon>
        <taxon>Pseudomonadati</taxon>
        <taxon>Thermodesulfobacteriota</taxon>
        <taxon>Desulfuromonadia</taxon>
        <taxon>Geobacterales</taxon>
        <taxon>Geobacteraceae</taxon>
        <taxon>Geotalea</taxon>
    </lineage>
</organism>
<evidence type="ECO:0000313" key="1">
    <source>
        <dbReference type="EMBL" id="ACM20016.1"/>
    </source>
</evidence>
<dbReference type="STRING" id="316067.Geob_1658"/>
<gene>
    <name evidence="1" type="ordered locus">Geob_1658</name>
</gene>
<dbReference type="EMBL" id="CP001390">
    <property type="protein sequence ID" value="ACM20016.1"/>
    <property type="molecule type" value="Genomic_DNA"/>
</dbReference>
<dbReference type="InterPro" id="IPR012349">
    <property type="entry name" value="Split_barrel_FMN-bd"/>
</dbReference>
<dbReference type="RefSeq" id="WP_012646745.1">
    <property type="nucleotide sequence ID" value="NC_011979.1"/>
</dbReference>
<proteinExistence type="predicted"/>
<dbReference type="Gene3D" id="2.30.110.10">
    <property type="entry name" value="Electron Transport, Fmn-binding Protein, Chain A"/>
    <property type="match status" value="1"/>
</dbReference>
<evidence type="ECO:0008006" key="3">
    <source>
        <dbReference type="Google" id="ProtNLM"/>
    </source>
</evidence>
<evidence type="ECO:0000313" key="2">
    <source>
        <dbReference type="Proteomes" id="UP000007721"/>
    </source>
</evidence>
<dbReference type="KEGG" id="geo:Geob_1658"/>